<accession>A0AAQ3MWZ9</accession>
<dbReference type="EMBL" id="CP144693">
    <property type="protein sequence ID" value="WVY99399.1"/>
    <property type="molecule type" value="Genomic_DNA"/>
</dbReference>
<reference evidence="1 2" key="1">
    <citation type="journal article" date="2023" name="Life. Sci Alliance">
        <title>Evolutionary insights into 3D genome organization and epigenetic landscape of Vigna mungo.</title>
        <authorList>
            <person name="Junaid A."/>
            <person name="Singh B."/>
            <person name="Bhatia S."/>
        </authorList>
    </citation>
    <scope>NUCLEOTIDE SEQUENCE [LARGE SCALE GENOMIC DNA]</scope>
    <source>
        <strain evidence="1">Urdbean</strain>
    </source>
</reference>
<evidence type="ECO:0000313" key="1">
    <source>
        <dbReference type="EMBL" id="WVY99399.1"/>
    </source>
</evidence>
<sequence>MIKTTQWVFVLDCHLDIVVVLESLKHVVFYGEIPRATRRVLCFRHWLCLHFRVLSATCEHSRGFSSRCRAFESIILKSNGFGHRGSSNTQTKLRPNNIDLCTHLVQIPGGANGSLQVRHGGPHHRRPISHLRRKVAGVDENGAVCGDQNLAVLEPHKHLPPLHLLISHVR</sequence>
<dbReference type="AlphaFoldDB" id="A0AAQ3MWZ9"/>
<keyword evidence="2" id="KW-1185">Reference proteome</keyword>
<evidence type="ECO:0000313" key="2">
    <source>
        <dbReference type="Proteomes" id="UP001374535"/>
    </source>
</evidence>
<organism evidence="1 2">
    <name type="scientific">Vigna mungo</name>
    <name type="common">Black gram</name>
    <name type="synonym">Phaseolus mungo</name>
    <dbReference type="NCBI Taxonomy" id="3915"/>
    <lineage>
        <taxon>Eukaryota</taxon>
        <taxon>Viridiplantae</taxon>
        <taxon>Streptophyta</taxon>
        <taxon>Embryophyta</taxon>
        <taxon>Tracheophyta</taxon>
        <taxon>Spermatophyta</taxon>
        <taxon>Magnoliopsida</taxon>
        <taxon>eudicotyledons</taxon>
        <taxon>Gunneridae</taxon>
        <taxon>Pentapetalae</taxon>
        <taxon>rosids</taxon>
        <taxon>fabids</taxon>
        <taxon>Fabales</taxon>
        <taxon>Fabaceae</taxon>
        <taxon>Papilionoideae</taxon>
        <taxon>50 kb inversion clade</taxon>
        <taxon>NPAAA clade</taxon>
        <taxon>indigoferoid/millettioid clade</taxon>
        <taxon>Phaseoleae</taxon>
        <taxon>Vigna</taxon>
    </lineage>
</organism>
<protein>
    <submittedName>
        <fullName evidence="1">Uncharacterized protein</fullName>
    </submittedName>
</protein>
<dbReference type="Proteomes" id="UP001374535">
    <property type="component" value="Chromosome 8"/>
</dbReference>
<proteinExistence type="predicted"/>
<name>A0AAQ3MWZ9_VIGMU</name>
<gene>
    <name evidence="1" type="ORF">V8G54_025469</name>
</gene>